<evidence type="ECO:0000256" key="1">
    <source>
        <dbReference type="SAM" id="MobiDB-lite"/>
    </source>
</evidence>
<gene>
    <name evidence="2" type="ORF">ACFSJF_19700</name>
</gene>
<organism evidence="2 3">
    <name type="scientific">Ornithinibacillus salinisoli</name>
    <dbReference type="NCBI Taxonomy" id="1848459"/>
    <lineage>
        <taxon>Bacteria</taxon>
        <taxon>Bacillati</taxon>
        <taxon>Bacillota</taxon>
        <taxon>Bacilli</taxon>
        <taxon>Bacillales</taxon>
        <taxon>Bacillaceae</taxon>
        <taxon>Ornithinibacillus</taxon>
    </lineage>
</organism>
<evidence type="ECO:0000313" key="3">
    <source>
        <dbReference type="Proteomes" id="UP001597383"/>
    </source>
</evidence>
<keyword evidence="3" id="KW-1185">Reference proteome</keyword>
<feature type="compositionally biased region" description="Low complexity" evidence="1">
    <location>
        <begin position="59"/>
        <end position="77"/>
    </location>
</feature>
<comment type="caution">
    <text evidence="2">The sequence shown here is derived from an EMBL/GenBank/DDBJ whole genome shotgun (WGS) entry which is preliminary data.</text>
</comment>
<reference evidence="3" key="1">
    <citation type="journal article" date="2019" name="Int. J. Syst. Evol. Microbiol.">
        <title>The Global Catalogue of Microorganisms (GCM) 10K type strain sequencing project: providing services to taxonomists for standard genome sequencing and annotation.</title>
        <authorList>
            <consortium name="The Broad Institute Genomics Platform"/>
            <consortium name="The Broad Institute Genome Sequencing Center for Infectious Disease"/>
            <person name="Wu L."/>
            <person name="Ma J."/>
        </authorList>
    </citation>
    <scope>NUCLEOTIDE SEQUENCE [LARGE SCALE GENOMIC DNA]</scope>
    <source>
        <strain evidence="3">R28</strain>
    </source>
</reference>
<feature type="region of interest" description="Disordered" evidence="1">
    <location>
        <begin position="59"/>
        <end position="99"/>
    </location>
</feature>
<dbReference type="Proteomes" id="UP001597383">
    <property type="component" value="Unassembled WGS sequence"/>
</dbReference>
<dbReference type="EMBL" id="JBHUHQ010000039">
    <property type="protein sequence ID" value="MFD2046496.1"/>
    <property type="molecule type" value="Genomic_DNA"/>
</dbReference>
<protein>
    <recommendedName>
        <fullName evidence="4">YtxH domain-containing protein</fullName>
    </recommendedName>
</protein>
<proteinExistence type="predicted"/>
<evidence type="ECO:0008006" key="4">
    <source>
        <dbReference type="Google" id="ProtNLM"/>
    </source>
</evidence>
<evidence type="ECO:0000313" key="2">
    <source>
        <dbReference type="EMBL" id="MFD2046496.1"/>
    </source>
</evidence>
<name>A0ABW4W604_9BACI</name>
<feature type="compositionally biased region" description="Polar residues" evidence="1">
    <location>
        <begin position="78"/>
        <end position="99"/>
    </location>
</feature>
<sequence>MNNRGMMTSIITVGAAGAAIYGITRGIQNGTFQRIPQTVSNAMNNQTVQQWTKPLQNMMNQNGQQGQQGMNMANDQQSTNMDTGDQSLQEQMTNDTKQW</sequence>
<dbReference type="RefSeq" id="WP_377558473.1">
    <property type="nucleotide sequence ID" value="NZ_JBHUHQ010000039.1"/>
</dbReference>
<accession>A0ABW4W604</accession>